<protein>
    <submittedName>
        <fullName evidence="1">Uncharacterized protein</fullName>
    </submittedName>
</protein>
<evidence type="ECO:0000313" key="1">
    <source>
        <dbReference type="EMBL" id="KAK4023850.1"/>
    </source>
</evidence>
<accession>A0ABR0AFE6</accession>
<evidence type="ECO:0000313" key="2">
    <source>
        <dbReference type="Proteomes" id="UP001234178"/>
    </source>
</evidence>
<keyword evidence="2" id="KW-1185">Reference proteome</keyword>
<name>A0ABR0AFE6_9CRUS</name>
<sequence length="149" mass="17842">MNSNGYTVFKTAESIKTEIKFKELDFRKLHNKCKKIVNKMLKRNKRIKDFQPPPTKMFKEKPKIGGQYLLFLNTSFVKQMSFFAVRCINRNDVHFLDVIAHQVIRIQADQTHEVFRCVRQLTIQQRIHQQNVLKKKVITKCRLHDFHAR</sequence>
<gene>
    <name evidence="1" type="ORF">OUZ56_009245</name>
</gene>
<comment type="caution">
    <text evidence="1">The sequence shown here is derived from an EMBL/GenBank/DDBJ whole genome shotgun (WGS) entry which is preliminary data.</text>
</comment>
<organism evidence="1 2">
    <name type="scientific">Daphnia magna</name>
    <dbReference type="NCBI Taxonomy" id="35525"/>
    <lineage>
        <taxon>Eukaryota</taxon>
        <taxon>Metazoa</taxon>
        <taxon>Ecdysozoa</taxon>
        <taxon>Arthropoda</taxon>
        <taxon>Crustacea</taxon>
        <taxon>Branchiopoda</taxon>
        <taxon>Diplostraca</taxon>
        <taxon>Cladocera</taxon>
        <taxon>Anomopoda</taxon>
        <taxon>Daphniidae</taxon>
        <taxon>Daphnia</taxon>
    </lineage>
</organism>
<dbReference type="EMBL" id="JAOYFB010000037">
    <property type="protein sequence ID" value="KAK4023850.1"/>
    <property type="molecule type" value="Genomic_DNA"/>
</dbReference>
<dbReference type="Proteomes" id="UP001234178">
    <property type="component" value="Unassembled WGS sequence"/>
</dbReference>
<reference evidence="1 2" key="1">
    <citation type="journal article" date="2023" name="Nucleic Acids Res.">
        <title>The hologenome of Daphnia magna reveals possible DNA methylation and microbiome-mediated evolution of the host genome.</title>
        <authorList>
            <person name="Chaturvedi A."/>
            <person name="Li X."/>
            <person name="Dhandapani V."/>
            <person name="Marshall H."/>
            <person name="Kissane S."/>
            <person name="Cuenca-Cambronero M."/>
            <person name="Asole G."/>
            <person name="Calvet F."/>
            <person name="Ruiz-Romero M."/>
            <person name="Marangio P."/>
            <person name="Guigo R."/>
            <person name="Rago D."/>
            <person name="Mirbahai L."/>
            <person name="Eastwood N."/>
            <person name="Colbourne J.K."/>
            <person name="Zhou J."/>
            <person name="Mallon E."/>
            <person name="Orsini L."/>
        </authorList>
    </citation>
    <scope>NUCLEOTIDE SEQUENCE [LARGE SCALE GENOMIC DNA]</scope>
    <source>
        <strain evidence="1">LRV0_1</strain>
    </source>
</reference>
<proteinExistence type="predicted"/>